<evidence type="ECO:0000256" key="1">
    <source>
        <dbReference type="SAM" id="Coils"/>
    </source>
</evidence>
<proteinExistence type="predicted"/>
<keyword evidence="4" id="KW-1185">Reference proteome</keyword>
<protein>
    <submittedName>
        <fullName evidence="3">Uncharacterized protein</fullName>
    </submittedName>
</protein>
<organism evidence="3 4">
    <name type="scientific">Stylosanthes scabra</name>
    <dbReference type="NCBI Taxonomy" id="79078"/>
    <lineage>
        <taxon>Eukaryota</taxon>
        <taxon>Viridiplantae</taxon>
        <taxon>Streptophyta</taxon>
        <taxon>Embryophyta</taxon>
        <taxon>Tracheophyta</taxon>
        <taxon>Spermatophyta</taxon>
        <taxon>Magnoliopsida</taxon>
        <taxon>eudicotyledons</taxon>
        <taxon>Gunneridae</taxon>
        <taxon>Pentapetalae</taxon>
        <taxon>rosids</taxon>
        <taxon>fabids</taxon>
        <taxon>Fabales</taxon>
        <taxon>Fabaceae</taxon>
        <taxon>Papilionoideae</taxon>
        <taxon>50 kb inversion clade</taxon>
        <taxon>dalbergioids sensu lato</taxon>
        <taxon>Dalbergieae</taxon>
        <taxon>Pterocarpus clade</taxon>
        <taxon>Stylosanthes</taxon>
    </lineage>
</organism>
<dbReference type="Proteomes" id="UP001341840">
    <property type="component" value="Unassembled WGS sequence"/>
</dbReference>
<evidence type="ECO:0000256" key="2">
    <source>
        <dbReference type="SAM" id="MobiDB-lite"/>
    </source>
</evidence>
<gene>
    <name evidence="3" type="ORF">PIB30_021446</name>
</gene>
<accession>A0ABU6V719</accession>
<comment type="caution">
    <text evidence="3">The sequence shown here is derived from an EMBL/GenBank/DDBJ whole genome shotgun (WGS) entry which is preliminary data.</text>
</comment>
<sequence>MRQKRRKRTGKDAEVADRVLGYDSAWEQDVHPVDLAFPENFSYRKALDAGLTSASVRKPLLAMPPERLLRTSHQYLCKSLVCLQVGLESTVAAEVKAKKELLAAQDQIAVLKAERDFALAYLPLLEKLEEDIKVQDVKLQACRASLERKQKRAGVAEKNVEGLTSSLGERQIALDTANAMVDHWCNEWKKLGTETEEMCQETLEIVLDQVSHLCPGMDFSTITLDTRWNPKGRRIYNPKEAVGEDSQIIEDTPQPELEQQV</sequence>
<name>A0ABU6V719_9FABA</name>
<evidence type="ECO:0000313" key="3">
    <source>
        <dbReference type="EMBL" id="MED6169455.1"/>
    </source>
</evidence>
<feature type="region of interest" description="Disordered" evidence="2">
    <location>
        <begin position="239"/>
        <end position="261"/>
    </location>
</feature>
<dbReference type="EMBL" id="JASCZI010151105">
    <property type="protein sequence ID" value="MED6169455.1"/>
    <property type="molecule type" value="Genomic_DNA"/>
</dbReference>
<feature type="coiled-coil region" evidence="1">
    <location>
        <begin position="94"/>
        <end position="145"/>
    </location>
</feature>
<keyword evidence="1" id="KW-0175">Coiled coil</keyword>
<reference evidence="3 4" key="1">
    <citation type="journal article" date="2023" name="Plants (Basel)">
        <title>Bridging the Gap: Combining Genomics and Transcriptomics Approaches to Understand Stylosanthes scabra, an Orphan Legume from the Brazilian Caatinga.</title>
        <authorList>
            <person name="Ferreira-Neto J.R.C."/>
            <person name="da Silva M.D."/>
            <person name="Binneck E."/>
            <person name="de Melo N.F."/>
            <person name="da Silva R.H."/>
            <person name="de Melo A.L.T.M."/>
            <person name="Pandolfi V."/>
            <person name="Bustamante F.O."/>
            <person name="Brasileiro-Vidal A.C."/>
            <person name="Benko-Iseppon A.M."/>
        </authorList>
    </citation>
    <scope>NUCLEOTIDE SEQUENCE [LARGE SCALE GENOMIC DNA]</scope>
    <source>
        <tissue evidence="3">Leaves</tissue>
    </source>
</reference>
<evidence type="ECO:0000313" key="4">
    <source>
        <dbReference type="Proteomes" id="UP001341840"/>
    </source>
</evidence>